<name>A0AAD7X2V0_9TELE</name>
<dbReference type="AlphaFoldDB" id="A0AAD7X2V0"/>
<dbReference type="EMBL" id="JAINUG010000002">
    <property type="protein sequence ID" value="KAJ8418467.1"/>
    <property type="molecule type" value="Genomic_DNA"/>
</dbReference>
<protein>
    <submittedName>
        <fullName evidence="1">Uncharacterized protein</fullName>
    </submittedName>
</protein>
<proteinExistence type="predicted"/>
<evidence type="ECO:0000313" key="1">
    <source>
        <dbReference type="EMBL" id="KAJ8418467.1"/>
    </source>
</evidence>
<dbReference type="Proteomes" id="UP001221898">
    <property type="component" value="Unassembled WGS sequence"/>
</dbReference>
<accession>A0AAD7X2V0</accession>
<gene>
    <name evidence="1" type="ORF">AAFF_G00141760</name>
</gene>
<organism evidence="1 2">
    <name type="scientific">Aldrovandia affinis</name>
    <dbReference type="NCBI Taxonomy" id="143900"/>
    <lineage>
        <taxon>Eukaryota</taxon>
        <taxon>Metazoa</taxon>
        <taxon>Chordata</taxon>
        <taxon>Craniata</taxon>
        <taxon>Vertebrata</taxon>
        <taxon>Euteleostomi</taxon>
        <taxon>Actinopterygii</taxon>
        <taxon>Neopterygii</taxon>
        <taxon>Teleostei</taxon>
        <taxon>Notacanthiformes</taxon>
        <taxon>Halosauridae</taxon>
        <taxon>Aldrovandia</taxon>
    </lineage>
</organism>
<sequence length="93" mass="10028">MLRKQIHLHFTNRANRLRASHADGVTVRERGRSAFGRVSRSCLYLGPVSGGRGPALRGYDHLSAQPDLGSLHESSNGGSGNQLISAHARTVLL</sequence>
<reference evidence="1" key="1">
    <citation type="journal article" date="2023" name="Science">
        <title>Genome structures resolve the early diversification of teleost fishes.</title>
        <authorList>
            <person name="Parey E."/>
            <person name="Louis A."/>
            <person name="Montfort J."/>
            <person name="Bouchez O."/>
            <person name="Roques C."/>
            <person name="Iampietro C."/>
            <person name="Lluch J."/>
            <person name="Castinel A."/>
            <person name="Donnadieu C."/>
            <person name="Desvignes T."/>
            <person name="Floi Bucao C."/>
            <person name="Jouanno E."/>
            <person name="Wen M."/>
            <person name="Mejri S."/>
            <person name="Dirks R."/>
            <person name="Jansen H."/>
            <person name="Henkel C."/>
            <person name="Chen W.J."/>
            <person name="Zahm M."/>
            <person name="Cabau C."/>
            <person name="Klopp C."/>
            <person name="Thompson A.W."/>
            <person name="Robinson-Rechavi M."/>
            <person name="Braasch I."/>
            <person name="Lecointre G."/>
            <person name="Bobe J."/>
            <person name="Postlethwait J.H."/>
            <person name="Berthelot C."/>
            <person name="Roest Crollius H."/>
            <person name="Guiguen Y."/>
        </authorList>
    </citation>
    <scope>NUCLEOTIDE SEQUENCE</scope>
    <source>
        <strain evidence="1">NC1722</strain>
    </source>
</reference>
<keyword evidence="2" id="KW-1185">Reference proteome</keyword>
<comment type="caution">
    <text evidence="1">The sequence shown here is derived from an EMBL/GenBank/DDBJ whole genome shotgun (WGS) entry which is preliminary data.</text>
</comment>
<evidence type="ECO:0000313" key="2">
    <source>
        <dbReference type="Proteomes" id="UP001221898"/>
    </source>
</evidence>